<dbReference type="GO" id="GO:0020037">
    <property type="term" value="F:heme binding"/>
    <property type="evidence" value="ECO:0007669"/>
    <property type="project" value="InterPro"/>
</dbReference>
<dbReference type="Pfam" id="PF11563">
    <property type="entry name" value="Protoglobin"/>
    <property type="match status" value="1"/>
</dbReference>
<feature type="domain" description="Globin-sensor" evidence="1">
    <location>
        <begin position="24"/>
        <end position="194"/>
    </location>
</feature>
<dbReference type="InterPro" id="IPR012292">
    <property type="entry name" value="Globin/Proto"/>
</dbReference>
<evidence type="ECO:0000313" key="2">
    <source>
        <dbReference type="EMBL" id="TQM71258.1"/>
    </source>
</evidence>
<gene>
    <name evidence="2" type="ORF">FHX41_5018</name>
</gene>
<proteinExistence type="predicted"/>
<accession>A0A543IL50</accession>
<dbReference type="GO" id="GO:0019825">
    <property type="term" value="F:oxygen binding"/>
    <property type="evidence" value="ECO:0007669"/>
    <property type="project" value="InterPro"/>
</dbReference>
<dbReference type="OrthoDB" id="9780134at2"/>
<dbReference type="SUPFAM" id="SSF46458">
    <property type="entry name" value="Globin-like"/>
    <property type="match status" value="1"/>
</dbReference>
<dbReference type="PIRSF" id="PIRSF014300">
    <property type="entry name" value="Protoglobin"/>
    <property type="match status" value="1"/>
</dbReference>
<dbReference type="EMBL" id="VFPO01000001">
    <property type="protein sequence ID" value="TQM71258.1"/>
    <property type="molecule type" value="Genomic_DNA"/>
</dbReference>
<sequence length="196" mass="22574">MRTTTIPGYTYGSDESAKSPVGLDELEKLKATVMFTDDDEQALRLAGDVLEDQVEDVLDVWYGFVGGHPHLLAYFSTPDGEPIQEYLDRVRQRFAQWILDTCRRPYDQTWLDYQEEIALRHTPQKKNTVDGVDSVDNIPLRYIIAFVYPITATMRDFLAKKGHSSDQVEAMHQAWFKAVTLQAALWARPYVRDALW</sequence>
<dbReference type="InterPro" id="IPR009050">
    <property type="entry name" value="Globin-like_sf"/>
</dbReference>
<keyword evidence="3" id="KW-1185">Reference proteome</keyword>
<dbReference type="InterPro" id="IPR044398">
    <property type="entry name" value="Globin-sensor_dom"/>
</dbReference>
<dbReference type="CDD" id="cd12124">
    <property type="entry name" value="Pgbs"/>
    <property type="match status" value="1"/>
</dbReference>
<name>A0A543IL50_9ACTN</name>
<dbReference type="InterPro" id="IPR012102">
    <property type="entry name" value="Protoglobin"/>
</dbReference>
<evidence type="ECO:0000313" key="3">
    <source>
        <dbReference type="Proteomes" id="UP000316706"/>
    </source>
</evidence>
<reference evidence="2 3" key="1">
    <citation type="submission" date="2019-06" db="EMBL/GenBank/DDBJ databases">
        <title>Sequencing the genomes of 1000 actinobacteria strains.</title>
        <authorList>
            <person name="Klenk H.-P."/>
        </authorList>
    </citation>
    <scope>NUCLEOTIDE SEQUENCE [LARGE SCALE GENOMIC DNA]</scope>
    <source>
        <strain evidence="2 3">DSM 45043</strain>
    </source>
</reference>
<dbReference type="Proteomes" id="UP000316706">
    <property type="component" value="Unassembled WGS sequence"/>
</dbReference>
<dbReference type="Gene3D" id="1.10.490.10">
    <property type="entry name" value="Globins"/>
    <property type="match status" value="1"/>
</dbReference>
<dbReference type="RefSeq" id="WP_141972682.1">
    <property type="nucleotide sequence ID" value="NZ_VFPO01000001.1"/>
</dbReference>
<comment type="caution">
    <text evidence="2">The sequence shown here is derived from an EMBL/GenBank/DDBJ whole genome shotgun (WGS) entry which is preliminary data.</text>
</comment>
<evidence type="ECO:0000259" key="1">
    <source>
        <dbReference type="Pfam" id="PF11563"/>
    </source>
</evidence>
<dbReference type="AlphaFoldDB" id="A0A543IL50"/>
<organism evidence="2 3">
    <name type="scientific">Actinomadura hallensis</name>
    <dbReference type="NCBI Taxonomy" id="337895"/>
    <lineage>
        <taxon>Bacteria</taxon>
        <taxon>Bacillati</taxon>
        <taxon>Actinomycetota</taxon>
        <taxon>Actinomycetes</taxon>
        <taxon>Streptosporangiales</taxon>
        <taxon>Thermomonosporaceae</taxon>
        <taxon>Actinomadura</taxon>
    </lineage>
</organism>
<protein>
    <submittedName>
        <fullName evidence="2">Protoglobin</fullName>
    </submittedName>
</protein>